<evidence type="ECO:0000256" key="1">
    <source>
        <dbReference type="SAM" id="MobiDB-lite"/>
    </source>
</evidence>
<keyword evidence="4" id="KW-1185">Reference proteome</keyword>
<protein>
    <submittedName>
        <fullName evidence="3">Uncharacterized protein</fullName>
    </submittedName>
</protein>
<evidence type="ECO:0000313" key="4">
    <source>
        <dbReference type="Proteomes" id="UP001515480"/>
    </source>
</evidence>
<organism evidence="3 4">
    <name type="scientific">Prymnesium parvum</name>
    <name type="common">Toxic golden alga</name>
    <dbReference type="NCBI Taxonomy" id="97485"/>
    <lineage>
        <taxon>Eukaryota</taxon>
        <taxon>Haptista</taxon>
        <taxon>Haptophyta</taxon>
        <taxon>Prymnesiophyceae</taxon>
        <taxon>Prymnesiales</taxon>
        <taxon>Prymnesiaceae</taxon>
        <taxon>Prymnesium</taxon>
    </lineage>
</organism>
<dbReference type="AlphaFoldDB" id="A0AB34J426"/>
<feature type="region of interest" description="Disordered" evidence="1">
    <location>
        <begin position="1"/>
        <end position="30"/>
    </location>
</feature>
<gene>
    <name evidence="3" type="ORF">AB1Y20_006053</name>
</gene>
<feature type="region of interest" description="Disordered" evidence="1">
    <location>
        <begin position="47"/>
        <end position="74"/>
    </location>
</feature>
<feature type="signal peptide" evidence="2">
    <location>
        <begin position="1"/>
        <end position="49"/>
    </location>
</feature>
<feature type="compositionally biased region" description="Pro residues" evidence="1">
    <location>
        <begin position="214"/>
        <end position="226"/>
    </location>
</feature>
<dbReference type="EMBL" id="JBGBPQ010000014">
    <property type="protein sequence ID" value="KAL1511244.1"/>
    <property type="molecule type" value="Genomic_DNA"/>
</dbReference>
<feature type="compositionally biased region" description="Pro residues" evidence="1">
    <location>
        <begin position="91"/>
        <end position="103"/>
    </location>
</feature>
<proteinExistence type="predicted"/>
<feature type="compositionally biased region" description="Pro residues" evidence="1">
    <location>
        <begin position="1"/>
        <end position="12"/>
    </location>
</feature>
<evidence type="ECO:0000256" key="2">
    <source>
        <dbReference type="SAM" id="SignalP"/>
    </source>
</evidence>
<comment type="caution">
    <text evidence="3">The sequence shown here is derived from an EMBL/GenBank/DDBJ whole genome shotgun (WGS) entry which is preliminary data.</text>
</comment>
<feature type="compositionally biased region" description="Pro residues" evidence="1">
    <location>
        <begin position="260"/>
        <end position="276"/>
    </location>
</feature>
<accession>A0AB34J426</accession>
<feature type="compositionally biased region" description="Pro residues" evidence="1">
    <location>
        <begin position="115"/>
        <end position="128"/>
    </location>
</feature>
<feature type="chain" id="PRO_5044298759" evidence="2">
    <location>
        <begin position="50"/>
        <end position="370"/>
    </location>
</feature>
<name>A0AB34J426_PRYPA</name>
<evidence type="ECO:0000313" key="3">
    <source>
        <dbReference type="EMBL" id="KAL1511244.1"/>
    </source>
</evidence>
<feature type="region of interest" description="Disordered" evidence="1">
    <location>
        <begin position="91"/>
        <end position="279"/>
    </location>
</feature>
<keyword evidence="2" id="KW-0732">Signal</keyword>
<reference evidence="3 4" key="1">
    <citation type="journal article" date="2024" name="Science">
        <title>Giant polyketide synthase enzymes in the biosynthesis of giant marine polyether toxins.</title>
        <authorList>
            <person name="Fallon T.R."/>
            <person name="Shende V.V."/>
            <person name="Wierzbicki I.H."/>
            <person name="Pendleton A.L."/>
            <person name="Watervoot N.F."/>
            <person name="Auber R.P."/>
            <person name="Gonzalez D.J."/>
            <person name="Wisecaver J.H."/>
            <person name="Moore B.S."/>
        </authorList>
    </citation>
    <scope>NUCLEOTIDE SEQUENCE [LARGE SCALE GENOMIC DNA]</scope>
    <source>
        <strain evidence="3 4">12B1</strain>
    </source>
</reference>
<dbReference type="Proteomes" id="UP001515480">
    <property type="component" value="Unassembled WGS sequence"/>
</dbReference>
<sequence>MASPPSAAPPSPLRRRPLTPARASASSHHRSGPLLLALLLASAPPFAFAAPHQPPTPPPANNTTIPTSPPPRVVSLPLPIRALLPTVAPAPAPSLASPPPPTARAPHSRVQAAPSPTPLASPLPPPACAPDSRCSSDPLGHNGWTVDSSPSLAALAPRHQHRGDSDDDDPFYDLLDYDQPPHTRRRPPSPAVQDQGAPPSRRQRRRSDLERPPADPPFVLPHPLPADHPARWGGSTPPGLHTRGGPALHSLIPPHNDLFRPPPGDPPHPRPSPDGPSPFLNPFVALPTDFVYHIANLFAALYDDPDPRGHHSLPNYSRKPKLIRHATRSVAADHGIPAGPFALACTALFFIEFFWFDEREVFLEHFPIHS</sequence>